<dbReference type="Proteomes" id="UP000001910">
    <property type="component" value="Chromosome"/>
</dbReference>
<name>C7NCD7_LEPBD</name>
<gene>
    <name evidence="2" type="ordered locus">Lebu_1920</name>
</gene>
<dbReference type="KEGG" id="lba:Lebu_1920"/>
<accession>C7NCD7</accession>
<protein>
    <recommendedName>
        <fullName evidence="4">Porin</fullName>
    </recommendedName>
</protein>
<evidence type="ECO:0000256" key="1">
    <source>
        <dbReference type="SAM" id="SignalP"/>
    </source>
</evidence>
<sequence length="370" mass="41465">MKKLLGLLALAVVSASAFADQDTLKEIHFSSELRQTYTDKNRQTSNGLGASGFKKDNQENTKVRTILGGDLNLVDEGNLGLRFEFQNDQDRARNPYDAYKADNRIGSYGAYDKSRTWENDIALYKDVTLGSWTSKWELGWKYKATNGKSRYAGHRGTSNEIYVGPTFDINFLGQNFNAKTQLVYFDETGNKSADNAWSGNDFDRKKVSGIGANIDLSTSGKIFDNKFGNLGYYANANQRVRDARGTLSETQKDAKPSVYLDYVVGATYNTPSVVGFYGLVNTENEWEKHTAKHGFQNNFSVWTGLGYKVGFDLPVGTLTVNPVVKYKVVNKETVKGSFYDKRFYMSPDKEKYTRETNEVRAGVSVGLEVK</sequence>
<keyword evidence="3" id="KW-1185">Reference proteome</keyword>
<keyword evidence="1" id="KW-0732">Signal</keyword>
<dbReference type="AlphaFoldDB" id="C7NCD7"/>
<feature type="chain" id="PRO_5002981034" description="Porin" evidence="1">
    <location>
        <begin position="20"/>
        <end position="370"/>
    </location>
</feature>
<evidence type="ECO:0000313" key="2">
    <source>
        <dbReference type="EMBL" id="ACV39783.1"/>
    </source>
</evidence>
<dbReference type="HOGENOM" id="CLU_063650_0_0_0"/>
<feature type="signal peptide" evidence="1">
    <location>
        <begin position="1"/>
        <end position="19"/>
    </location>
</feature>
<dbReference type="OrthoDB" id="81749at2"/>
<evidence type="ECO:0008006" key="4">
    <source>
        <dbReference type="Google" id="ProtNLM"/>
    </source>
</evidence>
<organism evidence="2 3">
    <name type="scientific">Leptotrichia buccalis (strain ATCC 14201 / DSM 1135 / JCM 12969 / NCTC 10249 / C-1013-b)</name>
    <dbReference type="NCBI Taxonomy" id="523794"/>
    <lineage>
        <taxon>Bacteria</taxon>
        <taxon>Fusobacteriati</taxon>
        <taxon>Fusobacteriota</taxon>
        <taxon>Fusobacteriia</taxon>
        <taxon>Fusobacteriales</taxon>
        <taxon>Leptotrichiaceae</taxon>
        <taxon>Leptotrichia</taxon>
    </lineage>
</organism>
<evidence type="ECO:0000313" key="3">
    <source>
        <dbReference type="Proteomes" id="UP000001910"/>
    </source>
</evidence>
<proteinExistence type="predicted"/>
<dbReference type="EMBL" id="CP001685">
    <property type="protein sequence ID" value="ACV39783.1"/>
    <property type="molecule type" value="Genomic_DNA"/>
</dbReference>
<reference evidence="2 3" key="1">
    <citation type="journal article" date="2009" name="Stand. Genomic Sci.">
        <title>Complete genome sequence of Leptotrichia buccalis type strain (C-1013-b).</title>
        <authorList>
            <person name="Ivanova N."/>
            <person name="Gronow S."/>
            <person name="Lapidus A."/>
            <person name="Copeland A."/>
            <person name="Glavina Del Rio T."/>
            <person name="Nolan M."/>
            <person name="Lucas S."/>
            <person name="Chen F."/>
            <person name="Tice H."/>
            <person name="Cheng J.F."/>
            <person name="Saunders E."/>
            <person name="Bruce D."/>
            <person name="Goodwin L."/>
            <person name="Brettin T."/>
            <person name="Detter J.C."/>
            <person name="Han C."/>
            <person name="Pitluck S."/>
            <person name="Mikhailova N."/>
            <person name="Pati A."/>
            <person name="Mavrommatis K."/>
            <person name="Chen A."/>
            <person name="Palaniappan K."/>
            <person name="Land M."/>
            <person name="Hauser L."/>
            <person name="Chang Y.J."/>
            <person name="Jeffries C.D."/>
            <person name="Chain P."/>
            <person name="Rohde C."/>
            <person name="Goker M."/>
            <person name="Bristow J."/>
            <person name="Eisen J.A."/>
            <person name="Markowitz V."/>
            <person name="Hugenholtz P."/>
            <person name="Kyrpides N.C."/>
            <person name="Klenk H.P."/>
        </authorList>
    </citation>
    <scope>NUCLEOTIDE SEQUENCE [LARGE SCALE GENOMIC DNA]</scope>
    <source>
        <strain evidence="3">ATCC 14201 / DSM 1135 / JCM 12969 / NCTC 10249 / C-1013-b</strain>
    </source>
</reference>
<dbReference type="RefSeq" id="WP_015770121.1">
    <property type="nucleotide sequence ID" value="NC_013192.1"/>
</dbReference>